<protein>
    <submittedName>
        <fullName evidence="1">Uncharacterized protein</fullName>
    </submittedName>
</protein>
<gene>
    <name evidence="1" type="ordered locus">HBZC1_18750</name>
</gene>
<evidence type="ECO:0000313" key="1">
    <source>
        <dbReference type="EMBL" id="CCB80861.1"/>
    </source>
</evidence>
<sequence>MYSKATILRQENDLKGAQENFQSCLNIPLDSAWKDLCSQALNLSKP</sequence>
<organism evidence="1 2">
    <name type="scientific">Helicobacter bizzozeronii (strain CIII-1)</name>
    <dbReference type="NCBI Taxonomy" id="1002804"/>
    <lineage>
        <taxon>Bacteria</taxon>
        <taxon>Pseudomonadati</taxon>
        <taxon>Campylobacterota</taxon>
        <taxon>Epsilonproteobacteria</taxon>
        <taxon>Campylobacterales</taxon>
        <taxon>Helicobacteraceae</taxon>
        <taxon>Helicobacter</taxon>
    </lineage>
</organism>
<reference evidence="1 2" key="1">
    <citation type="journal article" date="2011" name="J. Bacteriol.">
        <title>Genome sequence of Helicobacter bizzozeronii strain CIII-1, an isolate from human gastric mucosa.</title>
        <authorList>
            <person name="Schott T."/>
            <person name="Rossi M."/>
            <person name="Hanninen M.L."/>
        </authorList>
    </citation>
    <scope>NUCLEOTIDE SEQUENCE [LARGE SCALE GENOMIC DNA]</scope>
    <source>
        <strain evidence="1 2">CIII-1</strain>
    </source>
</reference>
<proteinExistence type="predicted"/>
<accession>F8KPW7</accession>
<dbReference type="AlphaFoldDB" id="F8KPW7"/>
<keyword evidence="2" id="KW-1185">Reference proteome</keyword>
<dbReference type="STRING" id="1002804.HBZC1_18750"/>
<evidence type="ECO:0000313" key="2">
    <source>
        <dbReference type="Proteomes" id="UP000008387"/>
    </source>
</evidence>
<name>F8KPW7_HELBC</name>
<dbReference type="KEGG" id="hbi:HBZC1_18750"/>
<dbReference type="Proteomes" id="UP000008387">
    <property type="component" value="Chromosome"/>
</dbReference>
<dbReference type="EMBL" id="FR871757">
    <property type="protein sequence ID" value="CCB80861.1"/>
    <property type="molecule type" value="Genomic_DNA"/>
</dbReference>
<dbReference type="HOGENOM" id="CLU_3184421_0_0_7"/>